<evidence type="ECO:0000313" key="8">
    <source>
        <dbReference type="EMBL" id="ONI28505.1"/>
    </source>
</evidence>
<keyword evidence="9" id="KW-1185">Reference proteome</keyword>
<dbReference type="SMR" id="A0A251R0E2"/>
<dbReference type="Gramene" id="ONI28505">
    <property type="protein sequence ID" value="ONI28505"/>
    <property type="gene ID" value="PRUPE_1G144600"/>
</dbReference>
<dbReference type="SUPFAM" id="SSF103612">
    <property type="entry name" value="SBT domain"/>
    <property type="match status" value="1"/>
</dbReference>
<dbReference type="GO" id="GO:0008270">
    <property type="term" value="F:zinc ion binding"/>
    <property type="evidence" value="ECO:0007669"/>
    <property type="project" value="UniProtKB-KW"/>
</dbReference>
<feature type="compositionally biased region" description="Polar residues" evidence="5">
    <location>
        <begin position="1"/>
        <end position="14"/>
    </location>
</feature>
<dbReference type="GO" id="GO:0000976">
    <property type="term" value="F:transcription cis-regulatory region binding"/>
    <property type="evidence" value="ECO:0000318"/>
    <property type="project" value="GO_Central"/>
</dbReference>
<keyword evidence="3" id="KW-0862">Zinc</keyword>
<evidence type="ECO:0000256" key="4">
    <source>
        <dbReference type="PROSITE-ProRule" id="PRU00470"/>
    </source>
</evidence>
<feature type="region of interest" description="Disordered" evidence="5">
    <location>
        <begin position="1"/>
        <end position="38"/>
    </location>
</feature>
<dbReference type="InterPro" id="IPR004333">
    <property type="entry name" value="SBP_dom"/>
</dbReference>
<sequence>MEGPASPSSTQSQRQRLDEARVSEMEIQPPLTNQDTSTVWDWGDLLDFTVDDDLSISWGSIEIDPAPALEDLPEDPNSNSDRVRKRDPRLACTNFLAGHVPCACPEIDERMMELEEEEAGHGKKRVKTARAPPGTARCQVPSCRADIKELKGYHRRHRVCLACANASTVFLDGETKRYCQQCGKFHVLSDFDEGKRSCRRKLERHNNRRRRKPTNSKGGIRKESQREIQIEDTNCDGGAGEDSIQLSSQLNDKEELPESEGGRISTLSSVPDSQIVHSDGGASLVASGETQMDGRKHDSNNSLSPPNCDKSAYSSMCPTGRISFKLYDWNPAEFPRRLRHQIFQWLASMPVELEGYIRPGCTILTVFIAMPKFMWMKLLEDPVSYVHDFVVVPGRMLSGRGNILVYLNDMIFRVVKDGTSVIKGKVEMRAPRLHYVHPRYFEAGKPMEFVACGSDLLQPKFRFLVSFSGKYLAYNYYPESSPSQIEGDTATNLDHQLYKIHVPQTEANRFGPAFIEIENESGLSNFLPILIADKDVCAEMNTIQKRYEESFSLQGSHFSSSGSLSDSCEASSLGHTAFSEVILDIAWLLKKPSSENFQQIMTASQIQRFNYLLNFLISMKSTTILEKVSQNLKTLMDNMELHSANDGTSDADMRLLKNYMDYARDRQKIDNSGVLVPWSGRLVQKEDIVSQSQSCFQNVGNLVVPLQCQDTEITVDGRVDVMVGSTSHERSETVPLLSKKAVMKANLIKKWPRVANYCTSGEVSMSRSSGAFLRFRPALYVICAAAICLGFCAVLFHPHKVGEFAVTMRRCLFDNF</sequence>
<feature type="region of interest" description="Disordered" evidence="5">
    <location>
        <begin position="66"/>
        <end position="85"/>
    </location>
</feature>
<dbReference type="AlphaFoldDB" id="A0A251R0E2"/>
<dbReference type="GO" id="GO:0005634">
    <property type="term" value="C:nucleus"/>
    <property type="evidence" value="ECO:0000318"/>
    <property type="project" value="GO_Central"/>
</dbReference>
<dbReference type="InterPro" id="IPR044817">
    <property type="entry name" value="SBP-like"/>
</dbReference>
<evidence type="ECO:0000256" key="5">
    <source>
        <dbReference type="SAM" id="MobiDB-lite"/>
    </source>
</evidence>
<feature type="transmembrane region" description="Helical" evidence="6">
    <location>
        <begin position="777"/>
        <end position="796"/>
    </location>
</feature>
<dbReference type="GO" id="GO:0001216">
    <property type="term" value="F:DNA-binding transcription activator activity"/>
    <property type="evidence" value="ECO:0000318"/>
    <property type="project" value="GO_Central"/>
</dbReference>
<feature type="domain" description="SBP-type" evidence="7">
    <location>
        <begin position="135"/>
        <end position="212"/>
    </location>
</feature>
<reference evidence="8 9" key="1">
    <citation type="journal article" date="2013" name="Nat. Genet.">
        <title>The high-quality draft genome of peach (Prunus persica) identifies unique patterns of genetic diversity, domestication and genome evolution.</title>
        <authorList>
            <consortium name="International Peach Genome Initiative"/>
            <person name="Verde I."/>
            <person name="Abbott A.G."/>
            <person name="Scalabrin S."/>
            <person name="Jung S."/>
            <person name="Shu S."/>
            <person name="Marroni F."/>
            <person name="Zhebentyayeva T."/>
            <person name="Dettori M.T."/>
            <person name="Grimwood J."/>
            <person name="Cattonaro F."/>
            <person name="Zuccolo A."/>
            <person name="Rossini L."/>
            <person name="Jenkins J."/>
            <person name="Vendramin E."/>
            <person name="Meisel L.A."/>
            <person name="Decroocq V."/>
            <person name="Sosinski B."/>
            <person name="Prochnik S."/>
            <person name="Mitros T."/>
            <person name="Policriti A."/>
            <person name="Cipriani G."/>
            <person name="Dondini L."/>
            <person name="Ficklin S."/>
            <person name="Goodstein D.M."/>
            <person name="Xuan P."/>
            <person name="Del Fabbro C."/>
            <person name="Aramini V."/>
            <person name="Copetti D."/>
            <person name="Gonzalez S."/>
            <person name="Horner D.S."/>
            <person name="Falchi R."/>
            <person name="Lucas S."/>
            <person name="Mica E."/>
            <person name="Maldonado J."/>
            <person name="Lazzari B."/>
            <person name="Bielenberg D."/>
            <person name="Pirona R."/>
            <person name="Miculan M."/>
            <person name="Barakat A."/>
            <person name="Testolin R."/>
            <person name="Stella A."/>
            <person name="Tartarini S."/>
            <person name="Tonutti P."/>
            <person name="Arus P."/>
            <person name="Orellana A."/>
            <person name="Wells C."/>
            <person name="Main D."/>
            <person name="Vizzotto G."/>
            <person name="Silva H."/>
            <person name="Salamini F."/>
            <person name="Schmutz J."/>
            <person name="Morgante M."/>
            <person name="Rokhsar D.S."/>
        </authorList>
    </citation>
    <scope>NUCLEOTIDE SEQUENCE [LARGE SCALE GENOMIC DNA]</scope>
    <source>
        <strain evidence="9">cv. Nemared</strain>
    </source>
</reference>
<dbReference type="Pfam" id="PF26102">
    <property type="entry name" value="Ig_SPL7"/>
    <property type="match status" value="1"/>
</dbReference>
<name>A0A251R0E2_PRUPE</name>
<keyword evidence="6" id="KW-0812">Transmembrane</keyword>
<feature type="compositionally biased region" description="Basic residues" evidence="5">
    <location>
        <begin position="202"/>
        <end position="214"/>
    </location>
</feature>
<keyword evidence="6" id="KW-0472">Membrane</keyword>
<keyword evidence="6" id="KW-1133">Transmembrane helix</keyword>
<gene>
    <name evidence="8" type="ORF">PRUPE_1G144600</name>
</gene>
<feature type="region of interest" description="Disordered" evidence="5">
    <location>
        <begin position="248"/>
        <end position="309"/>
    </location>
</feature>
<dbReference type="PANTHER" id="PTHR31251">
    <property type="entry name" value="SQUAMOSA PROMOTER-BINDING-LIKE PROTEIN 4"/>
    <property type="match status" value="1"/>
</dbReference>
<protein>
    <recommendedName>
        <fullName evidence="7">SBP-type domain-containing protein</fullName>
    </recommendedName>
</protein>
<dbReference type="OrthoDB" id="514967at2759"/>
<proteinExistence type="predicted"/>
<dbReference type="Proteomes" id="UP000006882">
    <property type="component" value="Chromosome G1"/>
</dbReference>
<dbReference type="PANTHER" id="PTHR31251:SF108">
    <property type="entry name" value="SQUAMOSA PROMOTER-BINDING-LIKE PROTEIN 7"/>
    <property type="match status" value="1"/>
</dbReference>
<organism evidence="8 9">
    <name type="scientific">Prunus persica</name>
    <name type="common">Peach</name>
    <name type="synonym">Amygdalus persica</name>
    <dbReference type="NCBI Taxonomy" id="3760"/>
    <lineage>
        <taxon>Eukaryota</taxon>
        <taxon>Viridiplantae</taxon>
        <taxon>Streptophyta</taxon>
        <taxon>Embryophyta</taxon>
        <taxon>Tracheophyta</taxon>
        <taxon>Spermatophyta</taxon>
        <taxon>Magnoliopsida</taxon>
        <taxon>eudicotyledons</taxon>
        <taxon>Gunneridae</taxon>
        <taxon>Pentapetalae</taxon>
        <taxon>rosids</taxon>
        <taxon>fabids</taxon>
        <taxon>Rosales</taxon>
        <taxon>Rosaceae</taxon>
        <taxon>Amygdaloideae</taxon>
        <taxon>Amygdaleae</taxon>
        <taxon>Prunus</taxon>
    </lineage>
</organism>
<dbReference type="Pfam" id="PF03110">
    <property type="entry name" value="SBP"/>
    <property type="match status" value="1"/>
</dbReference>
<accession>A0A251R0E2</accession>
<dbReference type="STRING" id="3760.A0A251R0E2"/>
<dbReference type="EMBL" id="CM007651">
    <property type="protein sequence ID" value="ONI28505.1"/>
    <property type="molecule type" value="Genomic_DNA"/>
</dbReference>
<keyword evidence="1" id="KW-0479">Metal-binding</keyword>
<dbReference type="eggNOG" id="ENOG502QUTN">
    <property type="taxonomic scope" value="Eukaryota"/>
</dbReference>
<feature type="compositionally biased region" description="Polar residues" evidence="5">
    <location>
        <begin position="265"/>
        <end position="276"/>
    </location>
</feature>
<keyword evidence="2 4" id="KW-0863">Zinc-finger</keyword>
<dbReference type="Gene3D" id="4.10.1100.10">
    <property type="entry name" value="Transcription factor, SBP-box domain"/>
    <property type="match status" value="1"/>
</dbReference>
<evidence type="ECO:0000313" key="9">
    <source>
        <dbReference type="Proteomes" id="UP000006882"/>
    </source>
</evidence>
<evidence type="ECO:0000259" key="7">
    <source>
        <dbReference type="PROSITE" id="PS51141"/>
    </source>
</evidence>
<feature type="compositionally biased region" description="Basic and acidic residues" evidence="5">
    <location>
        <begin position="15"/>
        <end position="24"/>
    </location>
</feature>
<feature type="region of interest" description="Disordered" evidence="5">
    <location>
        <begin position="202"/>
        <end position="228"/>
    </location>
</feature>
<dbReference type="PROSITE" id="PS51141">
    <property type="entry name" value="ZF_SBP"/>
    <property type="match status" value="1"/>
</dbReference>
<evidence type="ECO:0000256" key="3">
    <source>
        <dbReference type="ARBA" id="ARBA00022833"/>
    </source>
</evidence>
<evidence type="ECO:0000256" key="6">
    <source>
        <dbReference type="SAM" id="Phobius"/>
    </source>
</evidence>
<evidence type="ECO:0000256" key="2">
    <source>
        <dbReference type="ARBA" id="ARBA00022771"/>
    </source>
</evidence>
<dbReference type="InterPro" id="IPR036893">
    <property type="entry name" value="SBP_sf"/>
</dbReference>
<evidence type="ECO:0000256" key="1">
    <source>
        <dbReference type="ARBA" id="ARBA00022723"/>
    </source>
</evidence>